<dbReference type="EC" id="4.6.1.2" evidence="3"/>
<evidence type="ECO:0000256" key="11">
    <source>
        <dbReference type="ARBA" id="ARBA00023180"/>
    </source>
</evidence>
<dbReference type="Gene3D" id="3.30.70.1230">
    <property type="entry name" value="Nucleotide cyclase"/>
    <property type="match status" value="1"/>
</dbReference>
<protein>
    <recommendedName>
        <fullName evidence="3">guanylate cyclase</fullName>
        <ecNumber evidence="3">4.6.1.2</ecNumber>
    </recommendedName>
</protein>
<evidence type="ECO:0000256" key="1">
    <source>
        <dbReference type="ARBA" id="ARBA00001436"/>
    </source>
</evidence>
<dbReference type="PANTHER" id="PTHR11920">
    <property type="entry name" value="GUANYLYL CYCLASE"/>
    <property type="match status" value="1"/>
</dbReference>
<dbReference type="Proteomes" id="UP000005237">
    <property type="component" value="Unassembled WGS sequence"/>
</dbReference>
<dbReference type="InterPro" id="IPR050401">
    <property type="entry name" value="Cyclic_nucleotide_synthase"/>
</dbReference>
<keyword evidence="13" id="KW-0141">cGMP biosynthesis</keyword>
<accession>A0A8R1HVH6</accession>
<dbReference type="PANTHER" id="PTHR11920:SF436">
    <property type="entry name" value="RECEPTOR-TYPE GUANYLATE CYCLASE GCY-15-RELATED"/>
    <property type="match status" value="1"/>
</dbReference>
<keyword evidence="6" id="KW-0547">Nucleotide-binding</keyword>
<reference evidence="18" key="1">
    <citation type="submission" date="2010-08" db="EMBL/GenBank/DDBJ databases">
        <authorList>
            <consortium name="Caenorhabditis japonica Sequencing Consortium"/>
            <person name="Wilson R.K."/>
        </authorList>
    </citation>
    <scope>NUCLEOTIDE SEQUENCE [LARGE SCALE GENOMIC DNA]</scope>
    <source>
        <strain evidence="18">DF5081</strain>
    </source>
</reference>
<keyword evidence="12" id="KW-0456">Lyase</keyword>
<evidence type="ECO:0000256" key="6">
    <source>
        <dbReference type="ARBA" id="ARBA00022741"/>
    </source>
</evidence>
<feature type="coiled-coil region" evidence="14">
    <location>
        <begin position="673"/>
        <end position="704"/>
    </location>
</feature>
<keyword evidence="10" id="KW-0675">Receptor</keyword>
<evidence type="ECO:0000313" key="18">
    <source>
        <dbReference type="Proteomes" id="UP000005237"/>
    </source>
</evidence>
<evidence type="ECO:0000256" key="4">
    <source>
        <dbReference type="ARBA" id="ARBA00022475"/>
    </source>
</evidence>
<dbReference type="GO" id="GO:0001653">
    <property type="term" value="F:peptide receptor activity"/>
    <property type="evidence" value="ECO:0007669"/>
    <property type="project" value="TreeGrafter"/>
</dbReference>
<sequence length="783" mass="87377">MSDISSKVEKDAQKARVFIICDWSPNANLLRNYLFKLGELGKMQTGEYFIMGFLSYANNFKWLEATDEDKRLLYLGANDLNDYNLTDTQLHTIYKNVLIFSDGPPAAAPNSTWAKVQEQVLAGKEKQFCPPFCGNRTIGKLIKPRWDRIKLLFDGIQYLAEATNDALSVGANIYESSVFYEYLISRSISSISGVTEYVDGFGAVAGSMQVYYHSAHTSYSLRQSARLGQSSILDTIWVLSDEMSIDFINGSAPGDTPVCGFYGEKCPPPADNTFVISISVGVALFIGLAIAAAFLYKRYRYERKLHSLSFIIDRNRIMLKKHTNLMSQLSLRSLVSLHDSSLIGVSQALRDSHFFIEDHNGSSSVKGSTARASSNPFGLIPFAAASSEDEKWNSVTDFGVGLYEGRTVALKRIYLSDVDLRRSLRLEIAKLQESSNSNVIGFVGMVISSPNVFLVNELAQRGSLKDILDNDEMPLDDVFRSQMTKDIVAGLVYLHSSAVGCHGRLKSTNCLIDGRWMVRLSSFGLRELRSEENTWQEEGVQESRDLLWTAPELLRWSTGLAQCDILVVQKADVYSLAIVLYELFGRLGPWGDDPSEPREIISLVKRGISTGKKAFRPDIAVIRDSPQIVQDTVVAAWTEEPLDRPSLFQIKRKLRPLSVGLKRTIMDNMVSMIEKYTDKLEKDIAERNEELEREKEKSDALLKMMLPEVVAESLKVGSNVSAETFESVTVFFSDCPGFVEMSAKSKPIESSRVPVVPSSRVPVLASSRLLVIPSFPLLVITVR</sequence>
<organism evidence="17 18">
    <name type="scientific">Caenorhabditis japonica</name>
    <dbReference type="NCBI Taxonomy" id="281687"/>
    <lineage>
        <taxon>Eukaryota</taxon>
        <taxon>Metazoa</taxon>
        <taxon>Ecdysozoa</taxon>
        <taxon>Nematoda</taxon>
        <taxon>Chromadorea</taxon>
        <taxon>Rhabditida</taxon>
        <taxon>Rhabditina</taxon>
        <taxon>Rhabditomorpha</taxon>
        <taxon>Rhabditoidea</taxon>
        <taxon>Rhabditidae</taxon>
        <taxon>Peloderinae</taxon>
        <taxon>Caenorhabditis</taxon>
    </lineage>
</organism>
<dbReference type="SUPFAM" id="SSF53822">
    <property type="entry name" value="Periplasmic binding protein-like I"/>
    <property type="match status" value="1"/>
</dbReference>
<dbReference type="FunFam" id="1.10.510.10:FF:001055">
    <property type="entry name" value="Guanylate cyclase"/>
    <property type="match status" value="1"/>
</dbReference>
<dbReference type="GO" id="GO:0004016">
    <property type="term" value="F:adenylate cyclase activity"/>
    <property type="evidence" value="ECO:0007669"/>
    <property type="project" value="TreeGrafter"/>
</dbReference>
<keyword evidence="18" id="KW-1185">Reference proteome</keyword>
<evidence type="ECO:0000259" key="16">
    <source>
        <dbReference type="PROSITE" id="PS50011"/>
    </source>
</evidence>
<evidence type="ECO:0000256" key="13">
    <source>
        <dbReference type="ARBA" id="ARBA00023293"/>
    </source>
</evidence>
<dbReference type="InterPro" id="IPR001245">
    <property type="entry name" value="Ser-Thr/Tyr_kinase_cat_dom"/>
</dbReference>
<keyword evidence="4" id="KW-1003">Cell membrane</keyword>
<dbReference type="GO" id="GO:0004383">
    <property type="term" value="F:guanylate cyclase activity"/>
    <property type="evidence" value="ECO:0007669"/>
    <property type="project" value="UniProtKB-EC"/>
</dbReference>
<dbReference type="InterPro" id="IPR000719">
    <property type="entry name" value="Prot_kinase_dom"/>
</dbReference>
<dbReference type="SUPFAM" id="SSF56112">
    <property type="entry name" value="Protein kinase-like (PK-like)"/>
    <property type="match status" value="1"/>
</dbReference>
<dbReference type="EnsemblMetazoa" id="CJA08550.1">
    <property type="protein sequence ID" value="CJA08550.1"/>
    <property type="gene ID" value="WBGene00127755"/>
</dbReference>
<keyword evidence="8 14" id="KW-0175">Coiled coil</keyword>
<keyword evidence="7 15" id="KW-1133">Transmembrane helix</keyword>
<evidence type="ECO:0000256" key="2">
    <source>
        <dbReference type="ARBA" id="ARBA00004251"/>
    </source>
</evidence>
<evidence type="ECO:0000256" key="5">
    <source>
        <dbReference type="ARBA" id="ARBA00022692"/>
    </source>
</evidence>
<dbReference type="InterPro" id="IPR011009">
    <property type="entry name" value="Kinase-like_dom_sf"/>
</dbReference>
<dbReference type="Gene3D" id="1.10.510.10">
    <property type="entry name" value="Transferase(Phosphotransferase) domain 1"/>
    <property type="match status" value="1"/>
</dbReference>
<keyword evidence="5 15" id="KW-0812">Transmembrane</keyword>
<proteinExistence type="predicted"/>
<evidence type="ECO:0000313" key="17">
    <source>
        <dbReference type="EnsemblMetazoa" id="CJA08550.1"/>
    </source>
</evidence>
<comment type="subcellular location">
    <subcellularLocation>
        <location evidence="2">Cell membrane</location>
        <topology evidence="2">Single-pass type I membrane protein</topology>
    </subcellularLocation>
</comment>
<dbReference type="PROSITE" id="PS50011">
    <property type="entry name" value="PROTEIN_KINASE_DOM"/>
    <property type="match status" value="1"/>
</dbReference>
<dbReference type="InterPro" id="IPR028082">
    <property type="entry name" value="Peripla_BP_I"/>
</dbReference>
<evidence type="ECO:0000256" key="10">
    <source>
        <dbReference type="ARBA" id="ARBA00023170"/>
    </source>
</evidence>
<dbReference type="InterPro" id="IPR029787">
    <property type="entry name" value="Nucleotide_cyclase"/>
</dbReference>
<dbReference type="Pfam" id="PF07714">
    <property type="entry name" value="PK_Tyr_Ser-Thr"/>
    <property type="match status" value="1"/>
</dbReference>
<evidence type="ECO:0000256" key="15">
    <source>
        <dbReference type="SAM" id="Phobius"/>
    </source>
</evidence>
<evidence type="ECO:0000256" key="3">
    <source>
        <dbReference type="ARBA" id="ARBA00012202"/>
    </source>
</evidence>
<name>A0A8R1HVH6_CAEJA</name>
<comment type="catalytic activity">
    <reaction evidence="1">
        <text>GTP = 3',5'-cyclic GMP + diphosphate</text>
        <dbReference type="Rhea" id="RHEA:13665"/>
        <dbReference type="ChEBI" id="CHEBI:33019"/>
        <dbReference type="ChEBI" id="CHEBI:37565"/>
        <dbReference type="ChEBI" id="CHEBI:57746"/>
        <dbReference type="EC" id="4.6.1.2"/>
    </reaction>
</comment>
<evidence type="ECO:0000256" key="12">
    <source>
        <dbReference type="ARBA" id="ARBA00023239"/>
    </source>
</evidence>
<feature type="transmembrane region" description="Helical" evidence="15">
    <location>
        <begin position="274"/>
        <end position="296"/>
    </location>
</feature>
<dbReference type="GO" id="GO:0004672">
    <property type="term" value="F:protein kinase activity"/>
    <property type="evidence" value="ECO:0007669"/>
    <property type="project" value="InterPro"/>
</dbReference>
<feature type="domain" description="Protein kinase" evidence="16">
    <location>
        <begin position="366"/>
        <end position="658"/>
    </location>
</feature>
<dbReference type="GO" id="GO:0007168">
    <property type="term" value="P:receptor guanylyl cyclase signaling pathway"/>
    <property type="evidence" value="ECO:0007669"/>
    <property type="project" value="TreeGrafter"/>
</dbReference>
<keyword evidence="11" id="KW-0325">Glycoprotein</keyword>
<reference evidence="17" key="2">
    <citation type="submission" date="2022-06" db="UniProtKB">
        <authorList>
            <consortium name="EnsemblMetazoa"/>
        </authorList>
    </citation>
    <scope>IDENTIFICATION</scope>
    <source>
        <strain evidence="17">DF5081</strain>
    </source>
</reference>
<dbReference type="AlphaFoldDB" id="A0A8R1HVH6"/>
<dbReference type="GO" id="GO:0005886">
    <property type="term" value="C:plasma membrane"/>
    <property type="evidence" value="ECO:0007669"/>
    <property type="project" value="UniProtKB-SubCell"/>
</dbReference>
<keyword evidence="9 15" id="KW-0472">Membrane</keyword>
<evidence type="ECO:0000256" key="14">
    <source>
        <dbReference type="SAM" id="Coils"/>
    </source>
</evidence>
<dbReference type="GO" id="GO:0005524">
    <property type="term" value="F:ATP binding"/>
    <property type="evidence" value="ECO:0007669"/>
    <property type="project" value="InterPro"/>
</dbReference>
<evidence type="ECO:0000256" key="8">
    <source>
        <dbReference type="ARBA" id="ARBA00023054"/>
    </source>
</evidence>
<evidence type="ECO:0000256" key="9">
    <source>
        <dbReference type="ARBA" id="ARBA00023136"/>
    </source>
</evidence>
<evidence type="ECO:0000256" key="7">
    <source>
        <dbReference type="ARBA" id="ARBA00022989"/>
    </source>
</evidence>